<dbReference type="AlphaFoldDB" id="A0AAV4VEF8"/>
<evidence type="ECO:0000313" key="1">
    <source>
        <dbReference type="EMBL" id="GIY68394.1"/>
    </source>
</evidence>
<gene>
    <name evidence="1" type="ORF">CEXT_74401</name>
</gene>
<keyword evidence="2" id="KW-1185">Reference proteome</keyword>
<organism evidence="1 2">
    <name type="scientific">Caerostris extrusa</name>
    <name type="common">Bark spider</name>
    <name type="synonym">Caerostris bankana</name>
    <dbReference type="NCBI Taxonomy" id="172846"/>
    <lineage>
        <taxon>Eukaryota</taxon>
        <taxon>Metazoa</taxon>
        <taxon>Ecdysozoa</taxon>
        <taxon>Arthropoda</taxon>
        <taxon>Chelicerata</taxon>
        <taxon>Arachnida</taxon>
        <taxon>Araneae</taxon>
        <taxon>Araneomorphae</taxon>
        <taxon>Entelegynae</taxon>
        <taxon>Araneoidea</taxon>
        <taxon>Araneidae</taxon>
        <taxon>Caerostris</taxon>
    </lineage>
</organism>
<dbReference type="Proteomes" id="UP001054945">
    <property type="component" value="Unassembled WGS sequence"/>
</dbReference>
<comment type="caution">
    <text evidence="1">The sequence shown here is derived from an EMBL/GenBank/DDBJ whole genome shotgun (WGS) entry which is preliminary data.</text>
</comment>
<accession>A0AAV4VEF8</accession>
<evidence type="ECO:0000313" key="2">
    <source>
        <dbReference type="Proteomes" id="UP001054945"/>
    </source>
</evidence>
<sequence>MPEQNSSFTCHLCQHDTKTEHIDTPSSMHICHQRNTVEEAYQYGSFLVNLVGHVVVHPEGFSSLQKQQMGANTDTTSY</sequence>
<protein>
    <submittedName>
        <fullName evidence="1">Uncharacterized protein</fullName>
    </submittedName>
</protein>
<name>A0AAV4VEF8_CAEEX</name>
<dbReference type="EMBL" id="BPLR01014373">
    <property type="protein sequence ID" value="GIY68394.1"/>
    <property type="molecule type" value="Genomic_DNA"/>
</dbReference>
<reference evidence="1 2" key="1">
    <citation type="submission" date="2021-06" db="EMBL/GenBank/DDBJ databases">
        <title>Caerostris extrusa draft genome.</title>
        <authorList>
            <person name="Kono N."/>
            <person name="Arakawa K."/>
        </authorList>
    </citation>
    <scope>NUCLEOTIDE SEQUENCE [LARGE SCALE GENOMIC DNA]</scope>
</reference>
<proteinExistence type="predicted"/>